<keyword evidence="3 5" id="KW-0346">Stress response</keyword>
<dbReference type="HAMAP" id="MF_00081">
    <property type="entry name" value="HrcA"/>
    <property type="match status" value="1"/>
</dbReference>
<dbReference type="Gene3D" id="3.30.450.40">
    <property type="match status" value="1"/>
</dbReference>
<gene>
    <name evidence="5" type="primary">hrcA</name>
    <name evidence="7" type="ORF">KC678_03725</name>
</gene>
<evidence type="ECO:0000259" key="6">
    <source>
        <dbReference type="Pfam" id="PF01628"/>
    </source>
</evidence>
<protein>
    <recommendedName>
        <fullName evidence="5">Heat-inducible transcription repressor HrcA</fullName>
    </recommendedName>
</protein>
<name>A0A955L1Z3_9BACT</name>
<dbReference type="SUPFAM" id="SSF46785">
    <property type="entry name" value="Winged helix' DNA-binding domain"/>
    <property type="match status" value="1"/>
</dbReference>
<dbReference type="PANTHER" id="PTHR34824">
    <property type="entry name" value="HEAT-INDUCIBLE TRANSCRIPTION REPRESSOR HRCA"/>
    <property type="match status" value="1"/>
</dbReference>
<dbReference type="GO" id="GO:0045892">
    <property type="term" value="P:negative regulation of DNA-templated transcription"/>
    <property type="evidence" value="ECO:0007669"/>
    <property type="project" value="UniProtKB-UniRule"/>
</dbReference>
<keyword evidence="2 5" id="KW-0805">Transcription regulation</keyword>
<evidence type="ECO:0000256" key="4">
    <source>
        <dbReference type="ARBA" id="ARBA00023163"/>
    </source>
</evidence>
<reference evidence="7" key="2">
    <citation type="journal article" date="2021" name="Microbiome">
        <title>Successional dynamics and alternative stable states in a saline activated sludge microbial community over 9 years.</title>
        <authorList>
            <person name="Wang Y."/>
            <person name="Ye J."/>
            <person name="Ju F."/>
            <person name="Liu L."/>
            <person name="Boyd J.A."/>
            <person name="Deng Y."/>
            <person name="Parks D.H."/>
            <person name="Jiang X."/>
            <person name="Yin X."/>
            <person name="Woodcroft B.J."/>
            <person name="Tyson G.W."/>
            <person name="Hugenholtz P."/>
            <person name="Polz M.F."/>
            <person name="Zhang T."/>
        </authorList>
    </citation>
    <scope>NUCLEOTIDE SEQUENCE</scope>
    <source>
        <strain evidence="7">HKST-UBA13</strain>
    </source>
</reference>
<dbReference type="InterPro" id="IPR036388">
    <property type="entry name" value="WH-like_DNA-bd_sf"/>
</dbReference>
<dbReference type="AlphaFoldDB" id="A0A955L1Z3"/>
<accession>A0A955L1Z3</accession>
<reference evidence="7" key="1">
    <citation type="submission" date="2020-04" db="EMBL/GenBank/DDBJ databases">
        <authorList>
            <person name="Zhang T."/>
        </authorList>
    </citation>
    <scope>NUCLEOTIDE SEQUENCE</scope>
    <source>
        <strain evidence="7">HKST-UBA13</strain>
    </source>
</reference>
<proteinExistence type="inferred from homology"/>
<dbReference type="Pfam" id="PF01628">
    <property type="entry name" value="HrcA"/>
    <property type="match status" value="1"/>
</dbReference>
<organism evidence="7 8">
    <name type="scientific">Candidatus Dojkabacteria bacterium</name>
    <dbReference type="NCBI Taxonomy" id="2099670"/>
    <lineage>
        <taxon>Bacteria</taxon>
        <taxon>Candidatus Dojkabacteria</taxon>
    </lineage>
</organism>
<evidence type="ECO:0000313" key="7">
    <source>
        <dbReference type="EMBL" id="MCA9381348.1"/>
    </source>
</evidence>
<comment type="similarity">
    <text evidence="5">Belongs to the HrcA family.</text>
</comment>
<evidence type="ECO:0000256" key="1">
    <source>
        <dbReference type="ARBA" id="ARBA00022491"/>
    </source>
</evidence>
<dbReference type="InterPro" id="IPR021153">
    <property type="entry name" value="HrcA_C"/>
</dbReference>
<dbReference type="Proteomes" id="UP000775877">
    <property type="component" value="Unassembled WGS sequence"/>
</dbReference>
<keyword evidence="1 5" id="KW-0678">Repressor</keyword>
<evidence type="ECO:0000256" key="5">
    <source>
        <dbReference type="HAMAP-Rule" id="MF_00081"/>
    </source>
</evidence>
<dbReference type="GO" id="GO:0003677">
    <property type="term" value="F:DNA binding"/>
    <property type="evidence" value="ECO:0007669"/>
    <property type="project" value="InterPro"/>
</dbReference>
<evidence type="ECO:0000256" key="2">
    <source>
        <dbReference type="ARBA" id="ARBA00023015"/>
    </source>
</evidence>
<comment type="function">
    <text evidence="5">Negative regulator of class I heat shock genes (grpE-dnaK-dnaJ and groELS operons). Prevents heat-shock induction of these operons.</text>
</comment>
<dbReference type="EMBL" id="JAGQLJ010000085">
    <property type="protein sequence ID" value="MCA9381348.1"/>
    <property type="molecule type" value="Genomic_DNA"/>
</dbReference>
<dbReference type="InterPro" id="IPR029016">
    <property type="entry name" value="GAF-like_dom_sf"/>
</dbReference>
<evidence type="ECO:0000313" key="8">
    <source>
        <dbReference type="Proteomes" id="UP000775877"/>
    </source>
</evidence>
<dbReference type="InterPro" id="IPR002571">
    <property type="entry name" value="HrcA"/>
</dbReference>
<evidence type="ECO:0000256" key="3">
    <source>
        <dbReference type="ARBA" id="ARBA00023016"/>
    </source>
</evidence>
<dbReference type="InterPro" id="IPR036390">
    <property type="entry name" value="WH_DNA-bd_sf"/>
</dbReference>
<comment type="caution">
    <text evidence="7">The sequence shown here is derived from an EMBL/GenBank/DDBJ whole genome shotgun (WGS) entry which is preliminary data.</text>
</comment>
<dbReference type="Gene3D" id="1.10.10.10">
    <property type="entry name" value="Winged helix-like DNA-binding domain superfamily/Winged helix DNA-binding domain"/>
    <property type="match status" value="1"/>
</dbReference>
<sequence length="242" mass="27727">MSITDRQQKLLQAIIEEFIETAEAVGSISLLDKYQFKLSSATIRNEMAELVFRGYLYKKHSSAGRIPTTKGWRFFVDKINADKINYIDANTKDEVISNLVKLKNEKTHLIRQGLEFLSGMADNAVVALLENSIYYAGLSNITHLPEMKEEDNLKRILKILEDYYTLSEVFHKNKSAENINILIGEEETGKEIFKNYSVIFSEVQFDNSKGFIAVVGPNRMDYQKVISSLKYISDTIKYVINN</sequence>
<keyword evidence="4 5" id="KW-0804">Transcription</keyword>
<dbReference type="SUPFAM" id="SSF55781">
    <property type="entry name" value="GAF domain-like"/>
    <property type="match status" value="1"/>
</dbReference>
<feature type="domain" description="Heat-inducible transcription repressor HrcA C-terminal" evidence="6">
    <location>
        <begin position="92"/>
        <end position="226"/>
    </location>
</feature>
<dbReference type="PANTHER" id="PTHR34824:SF1">
    <property type="entry name" value="HEAT-INDUCIBLE TRANSCRIPTION REPRESSOR HRCA"/>
    <property type="match status" value="1"/>
</dbReference>